<evidence type="ECO:0008006" key="4">
    <source>
        <dbReference type="Google" id="ProtNLM"/>
    </source>
</evidence>
<dbReference type="Proteomes" id="UP000256709">
    <property type="component" value="Unassembled WGS sequence"/>
</dbReference>
<feature type="transmembrane region" description="Helical" evidence="1">
    <location>
        <begin position="330"/>
        <end position="348"/>
    </location>
</feature>
<dbReference type="AlphaFoldDB" id="A0A3E0W2K4"/>
<dbReference type="EMBL" id="NBXA01000006">
    <property type="protein sequence ID" value="RFA15798.1"/>
    <property type="molecule type" value="Genomic_DNA"/>
</dbReference>
<keyword evidence="1" id="KW-1133">Transmembrane helix</keyword>
<feature type="transmembrane region" description="Helical" evidence="1">
    <location>
        <begin position="293"/>
        <end position="309"/>
    </location>
</feature>
<keyword evidence="1" id="KW-0812">Transmembrane</keyword>
<feature type="transmembrane region" description="Helical" evidence="1">
    <location>
        <begin position="79"/>
        <end position="112"/>
    </location>
</feature>
<proteinExistence type="predicted"/>
<feature type="transmembrane region" description="Helical" evidence="1">
    <location>
        <begin position="264"/>
        <end position="287"/>
    </location>
</feature>
<feature type="transmembrane region" description="Helical" evidence="1">
    <location>
        <begin position="192"/>
        <end position="216"/>
    </location>
</feature>
<sequence length="409" mass="43325">MFRHFAGLGAAGSWMIAGRGVGFLWTLLLIGTLGLGDFGVYATACAFAAIISAPLENVFVVRSVRVELHEYERERSTRFLLGVLLVVAGIILFPIILTLAFALVFAGGEMVFNAYKSLPLRNGLPTVVMRLDALRQFSSIGAAAIYLLLAGSTATLPVALAVYLAPYAVVLVLSAVRCWGTMPAAPGGLRENVLLLGDAFIISLYLQGDIVLLGILTSDEAVGAYSVASQIALALSVLGQLYAQGFTVRLREQHGDPAAGPRPRLLVGLAAFFTLGTFAVGVLLLLIGYQTGIGLVLLVMSVFAGLRTIDNAWTTVLYIQRRDAPRIAHAGVALAIKFGAILLLVLLLGGPGSLAAAVAAVAAEVYLCVMYTRLVHRPQVARGAVASREIAATRENVATREQTGQREHR</sequence>
<evidence type="ECO:0000256" key="1">
    <source>
        <dbReference type="SAM" id="Phobius"/>
    </source>
</evidence>
<organism evidence="2 3">
    <name type="scientific">Subtercola boreus</name>
    <dbReference type="NCBI Taxonomy" id="120213"/>
    <lineage>
        <taxon>Bacteria</taxon>
        <taxon>Bacillati</taxon>
        <taxon>Actinomycetota</taxon>
        <taxon>Actinomycetes</taxon>
        <taxon>Micrococcales</taxon>
        <taxon>Microbacteriaceae</taxon>
        <taxon>Subtercola</taxon>
    </lineage>
</organism>
<name>A0A3E0W2K4_9MICO</name>
<reference evidence="2 3" key="1">
    <citation type="submission" date="2017-04" db="EMBL/GenBank/DDBJ databases">
        <title>Comparative genome analysis of Subtercola boreus.</title>
        <authorList>
            <person name="Cho Y.-J."/>
            <person name="Cho A."/>
            <person name="Kim O.-S."/>
            <person name="Lee J.-I."/>
        </authorList>
    </citation>
    <scope>NUCLEOTIDE SEQUENCE [LARGE SCALE GENOMIC DNA]</scope>
    <source>
        <strain evidence="2 3">P27444</strain>
    </source>
</reference>
<evidence type="ECO:0000313" key="3">
    <source>
        <dbReference type="Proteomes" id="UP000256709"/>
    </source>
</evidence>
<keyword evidence="1" id="KW-0472">Membrane</keyword>
<gene>
    <name evidence="2" type="ORF">B7R21_03595</name>
</gene>
<feature type="transmembrane region" description="Helical" evidence="1">
    <location>
        <begin position="38"/>
        <end position="59"/>
    </location>
</feature>
<accession>A0A3E0W2K4</accession>
<feature type="transmembrane region" description="Helical" evidence="1">
    <location>
        <begin position="222"/>
        <end position="243"/>
    </location>
</feature>
<comment type="caution">
    <text evidence="2">The sequence shown here is derived from an EMBL/GenBank/DDBJ whole genome shotgun (WGS) entry which is preliminary data.</text>
</comment>
<feature type="transmembrane region" description="Helical" evidence="1">
    <location>
        <begin position="133"/>
        <end position="154"/>
    </location>
</feature>
<dbReference type="OrthoDB" id="3741931at2"/>
<feature type="transmembrane region" description="Helical" evidence="1">
    <location>
        <begin position="354"/>
        <end position="372"/>
    </location>
</feature>
<protein>
    <recommendedName>
        <fullName evidence="4">Polysaccharide biosynthesis protein C-terminal domain-containing protein</fullName>
    </recommendedName>
</protein>
<dbReference type="RefSeq" id="WP_116281886.1">
    <property type="nucleotide sequence ID" value="NZ_NBXA01000006.1"/>
</dbReference>
<feature type="transmembrane region" description="Helical" evidence="1">
    <location>
        <begin position="12"/>
        <end position="31"/>
    </location>
</feature>
<evidence type="ECO:0000313" key="2">
    <source>
        <dbReference type="EMBL" id="RFA15798.1"/>
    </source>
</evidence>